<dbReference type="AlphaFoldDB" id="A0A8J5WD05"/>
<evidence type="ECO:0000256" key="3">
    <source>
        <dbReference type="ARBA" id="ARBA00022729"/>
    </source>
</evidence>
<feature type="chain" id="PRO_5035168702" description="Protein kinase domain-containing protein" evidence="11">
    <location>
        <begin position="19"/>
        <end position="721"/>
    </location>
</feature>
<feature type="binding site" evidence="9">
    <location>
        <position position="414"/>
    </location>
    <ligand>
        <name>ATP</name>
        <dbReference type="ChEBI" id="CHEBI:30616"/>
    </ligand>
</feature>
<dbReference type="GO" id="GO:0005886">
    <property type="term" value="C:plasma membrane"/>
    <property type="evidence" value="ECO:0007669"/>
    <property type="project" value="TreeGrafter"/>
</dbReference>
<evidence type="ECO:0000256" key="10">
    <source>
        <dbReference type="SAM" id="Phobius"/>
    </source>
</evidence>
<keyword evidence="5" id="KW-0418">Kinase</keyword>
<evidence type="ECO:0000313" key="13">
    <source>
        <dbReference type="EMBL" id="KAG8088021.1"/>
    </source>
</evidence>
<organism evidence="13 14">
    <name type="scientific">Zizania palustris</name>
    <name type="common">Northern wild rice</name>
    <dbReference type="NCBI Taxonomy" id="103762"/>
    <lineage>
        <taxon>Eukaryota</taxon>
        <taxon>Viridiplantae</taxon>
        <taxon>Streptophyta</taxon>
        <taxon>Embryophyta</taxon>
        <taxon>Tracheophyta</taxon>
        <taxon>Spermatophyta</taxon>
        <taxon>Magnoliopsida</taxon>
        <taxon>Liliopsida</taxon>
        <taxon>Poales</taxon>
        <taxon>Poaceae</taxon>
        <taxon>BOP clade</taxon>
        <taxon>Oryzoideae</taxon>
        <taxon>Oryzeae</taxon>
        <taxon>Zizaniinae</taxon>
        <taxon>Zizania</taxon>
    </lineage>
</organism>
<reference evidence="13" key="2">
    <citation type="submission" date="2021-02" db="EMBL/GenBank/DDBJ databases">
        <authorList>
            <person name="Kimball J.A."/>
            <person name="Haas M.W."/>
            <person name="Macchietto M."/>
            <person name="Kono T."/>
            <person name="Duquette J."/>
            <person name="Shao M."/>
        </authorList>
    </citation>
    <scope>NUCLEOTIDE SEQUENCE</scope>
    <source>
        <tissue evidence="13">Fresh leaf tissue</tissue>
    </source>
</reference>
<dbReference type="PROSITE" id="PS50011">
    <property type="entry name" value="PROTEIN_KINASE_DOM"/>
    <property type="match status" value="1"/>
</dbReference>
<dbReference type="InterPro" id="IPR000719">
    <property type="entry name" value="Prot_kinase_dom"/>
</dbReference>
<keyword evidence="14" id="KW-1185">Reference proteome</keyword>
<feature type="transmembrane region" description="Helical" evidence="10">
    <location>
        <begin position="331"/>
        <end position="349"/>
    </location>
</feature>
<evidence type="ECO:0000256" key="1">
    <source>
        <dbReference type="ARBA" id="ARBA00004479"/>
    </source>
</evidence>
<dbReference type="GO" id="GO:0007166">
    <property type="term" value="P:cell surface receptor signaling pathway"/>
    <property type="evidence" value="ECO:0007669"/>
    <property type="project" value="InterPro"/>
</dbReference>
<evidence type="ECO:0000313" key="14">
    <source>
        <dbReference type="Proteomes" id="UP000729402"/>
    </source>
</evidence>
<dbReference type="OrthoDB" id="4062651at2759"/>
<keyword evidence="4 9" id="KW-0547">Nucleotide-binding</keyword>
<dbReference type="Pfam" id="PF13947">
    <property type="entry name" value="GUB_WAK_bind"/>
    <property type="match status" value="1"/>
</dbReference>
<keyword evidence="2" id="KW-0808">Transferase</keyword>
<comment type="subcellular location">
    <subcellularLocation>
        <location evidence="1">Membrane</location>
        <topology evidence="1">Single-pass type I membrane protein</topology>
    </subcellularLocation>
</comment>
<dbReference type="SMART" id="SM00220">
    <property type="entry name" value="S_TKc"/>
    <property type="match status" value="1"/>
</dbReference>
<name>A0A8J5WD05_ZIZPA</name>
<dbReference type="PANTHER" id="PTHR27005">
    <property type="entry name" value="WALL-ASSOCIATED RECEPTOR KINASE-LIKE 21"/>
    <property type="match status" value="1"/>
</dbReference>
<keyword evidence="3 11" id="KW-0732">Signal</keyword>
<dbReference type="PROSITE" id="PS00108">
    <property type="entry name" value="PROTEIN_KINASE_ST"/>
    <property type="match status" value="1"/>
</dbReference>
<keyword evidence="10" id="KW-0472">Membrane</keyword>
<keyword evidence="7" id="KW-1015">Disulfide bond</keyword>
<reference evidence="13" key="1">
    <citation type="journal article" date="2021" name="bioRxiv">
        <title>Whole Genome Assembly and Annotation of Northern Wild Rice, Zizania palustris L., Supports a Whole Genome Duplication in the Zizania Genus.</title>
        <authorList>
            <person name="Haas M."/>
            <person name="Kono T."/>
            <person name="Macchietto M."/>
            <person name="Millas R."/>
            <person name="McGilp L."/>
            <person name="Shao M."/>
            <person name="Duquette J."/>
            <person name="Hirsch C.N."/>
            <person name="Kimball J."/>
        </authorList>
    </citation>
    <scope>NUCLEOTIDE SEQUENCE</scope>
    <source>
        <tissue evidence="13">Fresh leaf tissue</tissue>
    </source>
</reference>
<dbReference type="PROSITE" id="PS00107">
    <property type="entry name" value="PROTEIN_KINASE_ATP"/>
    <property type="match status" value="1"/>
</dbReference>
<gene>
    <name evidence="13" type="ORF">GUJ93_ZPchr0010g11280</name>
</gene>
<proteinExistence type="predicted"/>
<dbReference type="InterPro" id="IPR008271">
    <property type="entry name" value="Ser/Thr_kinase_AS"/>
</dbReference>
<evidence type="ECO:0000256" key="6">
    <source>
        <dbReference type="ARBA" id="ARBA00022840"/>
    </source>
</evidence>
<dbReference type="EMBL" id="JAAALK010000082">
    <property type="protein sequence ID" value="KAG8088021.1"/>
    <property type="molecule type" value="Genomic_DNA"/>
</dbReference>
<dbReference type="Pfam" id="PF00069">
    <property type="entry name" value="Pkinase"/>
    <property type="match status" value="1"/>
</dbReference>
<keyword evidence="6 9" id="KW-0067">ATP-binding</keyword>
<evidence type="ECO:0000256" key="2">
    <source>
        <dbReference type="ARBA" id="ARBA00022679"/>
    </source>
</evidence>
<dbReference type="PANTHER" id="PTHR27005:SF145">
    <property type="entry name" value="OS10G0142600 PROTEIN"/>
    <property type="match status" value="1"/>
</dbReference>
<evidence type="ECO:0000256" key="7">
    <source>
        <dbReference type="ARBA" id="ARBA00023157"/>
    </source>
</evidence>
<evidence type="ECO:0000256" key="9">
    <source>
        <dbReference type="PROSITE-ProRule" id="PRU10141"/>
    </source>
</evidence>
<dbReference type="GO" id="GO:0030247">
    <property type="term" value="F:polysaccharide binding"/>
    <property type="evidence" value="ECO:0007669"/>
    <property type="project" value="InterPro"/>
</dbReference>
<protein>
    <recommendedName>
        <fullName evidence="12">Protein kinase domain-containing protein</fullName>
    </recommendedName>
</protein>
<keyword evidence="10" id="KW-0812">Transmembrane</keyword>
<comment type="caution">
    <text evidence="13">The sequence shown here is derived from an EMBL/GenBank/DDBJ whole genome shotgun (WGS) entry which is preliminary data.</text>
</comment>
<dbReference type="GO" id="GO:0005524">
    <property type="term" value="F:ATP binding"/>
    <property type="evidence" value="ECO:0007669"/>
    <property type="project" value="UniProtKB-UniRule"/>
</dbReference>
<evidence type="ECO:0000256" key="11">
    <source>
        <dbReference type="SAM" id="SignalP"/>
    </source>
</evidence>
<feature type="signal peptide" evidence="11">
    <location>
        <begin position="1"/>
        <end position="18"/>
    </location>
</feature>
<evidence type="ECO:0000259" key="12">
    <source>
        <dbReference type="PROSITE" id="PS50011"/>
    </source>
</evidence>
<dbReference type="GO" id="GO:0004674">
    <property type="term" value="F:protein serine/threonine kinase activity"/>
    <property type="evidence" value="ECO:0007669"/>
    <property type="project" value="TreeGrafter"/>
</dbReference>
<keyword evidence="10" id="KW-1133">Transmembrane helix</keyword>
<dbReference type="FunFam" id="3.30.200.20:FF:000581">
    <property type="entry name" value="Wall-associated receptor kinase 3"/>
    <property type="match status" value="1"/>
</dbReference>
<feature type="domain" description="Protein kinase" evidence="12">
    <location>
        <begin position="386"/>
        <end position="656"/>
    </location>
</feature>
<keyword evidence="8" id="KW-0325">Glycoprotein</keyword>
<dbReference type="FunFam" id="1.10.510.10:FF:000606">
    <property type="entry name" value="Wall-associated receptor kinase 3"/>
    <property type="match status" value="1"/>
</dbReference>
<sequence>MLMSPALVLLTCLLLAVAVAPLQLQAATLIGKPADCQTTCGSVEIPYPFGIATTEGVNVNCFLPGYEINCTKNDSGYLVPVLANTKIEVLSLLVMPRPEARVQLPVASTCYNSTGGVTSYSNGSLDLNPVGVYRISEAYNELFVLGCNTLAYTNGGPAGGRYQHSFYTGCVSYCKDSRSAQDGKCAGVGCCHVEIPPDLTDNWMYFQTGWSHANMTFSPCDYAFMVEKGNYTFKVSDLTMPVSQTMPVRLDWAIRSNISAMSCAEAKYSPNYACAGPLSKCFNSTNGPGYFCNCTNGYEGNPYIVDGCRDIDECKRPETYRCYGKCKNKPGISLGISLLIFIILFTLMMRQKRRMNEYFKKNGGSVLEKMENIKIFTKDELNKITGNNSEVLGKGGFGKVYKGTLEDNTMVAVKESIEINEAQKEDFTNEVIIQSQMIHVNIIKLLGCCLEVDVPMLVYEFAANGNLQDILHGYGSHRLTISLDLRLDIAIGSAEGLRYMHSYAKRTIRHGDIKPANILLDDKLIPKISDFGASKLLTMDKDYTMFPVGSMGYIDPVFYRTGHLTKKSDIYSFGVVLLELISRKPIIYGDNLSLIIEFLKAYKLENSGRAIFDKEIMTEESIYILEEIGRLVMECLQENVEERPDMNEVAERLVMLRRARNRKHNPQNLEVIPKLSFSAADINTNSSTTTLSSLSTLASKEFFDRSVEMDTWSLRENTSNL</sequence>
<evidence type="ECO:0000256" key="4">
    <source>
        <dbReference type="ARBA" id="ARBA00022741"/>
    </source>
</evidence>
<dbReference type="Proteomes" id="UP000729402">
    <property type="component" value="Unassembled WGS sequence"/>
</dbReference>
<dbReference type="InterPro" id="IPR045274">
    <property type="entry name" value="WAK-like"/>
</dbReference>
<accession>A0A8J5WD05</accession>
<dbReference type="InterPro" id="IPR025287">
    <property type="entry name" value="WAK_GUB"/>
</dbReference>
<evidence type="ECO:0000256" key="5">
    <source>
        <dbReference type="ARBA" id="ARBA00022777"/>
    </source>
</evidence>
<evidence type="ECO:0000256" key="8">
    <source>
        <dbReference type="ARBA" id="ARBA00023180"/>
    </source>
</evidence>
<dbReference type="InterPro" id="IPR017441">
    <property type="entry name" value="Protein_kinase_ATP_BS"/>
</dbReference>